<proteinExistence type="predicted"/>
<dbReference type="Pfam" id="PF16370">
    <property type="entry name" value="MetallophosC"/>
    <property type="match status" value="1"/>
</dbReference>
<dbReference type="PANTHER" id="PTHR43143">
    <property type="entry name" value="METALLOPHOSPHOESTERASE, CALCINEURIN SUPERFAMILY"/>
    <property type="match status" value="1"/>
</dbReference>
<evidence type="ECO:0000313" key="4">
    <source>
        <dbReference type="EMBL" id="OUN01904.1"/>
    </source>
</evidence>
<dbReference type="PROSITE" id="PS51257">
    <property type="entry name" value="PROKAR_LIPOPROTEIN"/>
    <property type="match status" value="1"/>
</dbReference>
<sequence length="529" mass="58478">MKTKIMLLCCMAATLMLACSNDKSGGHDGDEGVETEVNGTQLDGNTTLYGLVTDTSGNPVPGVVVSDGYGCVTTDANGVYQMERYKKARFVHYSTPAGYAVNTSADNYPLFYAEIVHKNIADRHDFVLTPLPAPESDFTLVCIADPQCSTTAEISRYVNETIPDIEATADAYKAKGTPVYGITLGDIVFDTPDLWSNMKESMANRNLPVFQTIGNHDHLQTETSDDNAAANFETQFGPRNYSFNRGDVHIVSMDNVLYEGKKKYKGGITDKQLEWLRQDLSHVDKDKLVIFCAHIPFRGGTSVTDESHENYDGVLDLLSGFSEAHIMIGHTHYHQKYIHKRNGKTILEHVHGAACGAWWTANICADGTPNGYSVYEISGNTIANQYYKSTNKEAGYQIRAYSATQVFGKSGSLTFGWAANAPAMNDAKCIVANVWNSDASGNWKVSLWQNGTKVCDMTRVKTYDYWAYAYHVLYYSKSVGTTWGKNLDHYYYGNLASGTPETADFEIVAEDGMGNTYRTSKLQTDFIGF</sequence>
<gene>
    <name evidence="4" type="ORF">B5G41_13715</name>
</gene>
<dbReference type="EMBL" id="NFHB01000011">
    <property type="protein sequence ID" value="OUN01904.1"/>
    <property type="molecule type" value="Genomic_DNA"/>
</dbReference>
<dbReference type="RefSeq" id="WP_087403464.1">
    <property type="nucleotide sequence ID" value="NZ_NFHB01000011.1"/>
</dbReference>
<dbReference type="SUPFAM" id="SSF49464">
    <property type="entry name" value="Carboxypeptidase regulatory domain-like"/>
    <property type="match status" value="1"/>
</dbReference>
<feature type="chain" id="PRO_5013051007" evidence="1">
    <location>
        <begin position="19"/>
        <end position="529"/>
    </location>
</feature>
<dbReference type="Proteomes" id="UP000195772">
    <property type="component" value="Unassembled WGS sequence"/>
</dbReference>
<comment type="caution">
    <text evidence="4">The sequence shown here is derived from an EMBL/GenBank/DDBJ whole genome shotgun (WGS) entry which is preliminary data.</text>
</comment>
<dbReference type="InterPro" id="IPR032285">
    <property type="entry name" value="Metallophos_N"/>
</dbReference>
<protein>
    <submittedName>
        <fullName evidence="4">Serine/threonine protein phosphatase</fullName>
    </submittedName>
</protein>
<organism evidence="4 5">
    <name type="scientific">Alistipes onderdonkii</name>
    <dbReference type="NCBI Taxonomy" id="328813"/>
    <lineage>
        <taxon>Bacteria</taxon>
        <taxon>Pseudomonadati</taxon>
        <taxon>Bacteroidota</taxon>
        <taxon>Bacteroidia</taxon>
        <taxon>Bacteroidales</taxon>
        <taxon>Rikenellaceae</taxon>
        <taxon>Alistipes</taxon>
    </lineage>
</organism>
<name>A0A1Y3QQI8_9BACT</name>
<dbReference type="PANTHER" id="PTHR43143:SF1">
    <property type="entry name" value="SERINE_THREONINE-PROTEIN PHOSPHATASE CPPED1"/>
    <property type="match status" value="1"/>
</dbReference>
<dbReference type="SUPFAM" id="SSF56300">
    <property type="entry name" value="Metallo-dependent phosphatases"/>
    <property type="match status" value="1"/>
</dbReference>
<dbReference type="InterPro" id="IPR008969">
    <property type="entry name" value="CarboxyPept-like_regulatory"/>
</dbReference>
<dbReference type="Gene3D" id="3.60.21.10">
    <property type="match status" value="1"/>
</dbReference>
<dbReference type="OrthoDB" id="9776255at2"/>
<accession>A0A1Y3QQI8</accession>
<dbReference type="Pfam" id="PF16371">
    <property type="entry name" value="MetallophosN"/>
    <property type="match status" value="1"/>
</dbReference>
<evidence type="ECO:0000259" key="3">
    <source>
        <dbReference type="Pfam" id="PF16371"/>
    </source>
</evidence>
<dbReference type="eggNOG" id="COG1409">
    <property type="taxonomic scope" value="Bacteria"/>
</dbReference>
<reference evidence="5" key="1">
    <citation type="submission" date="2017-04" db="EMBL/GenBank/DDBJ databases">
        <title>Function of individual gut microbiota members based on whole genome sequencing of pure cultures obtained from chicken caecum.</title>
        <authorList>
            <person name="Medvecky M."/>
            <person name="Cejkova D."/>
            <person name="Polansky O."/>
            <person name="Karasova D."/>
            <person name="Kubasova T."/>
            <person name="Cizek A."/>
            <person name="Rychlik I."/>
        </authorList>
    </citation>
    <scope>NUCLEOTIDE SEQUENCE [LARGE SCALE GENOMIC DNA]</scope>
    <source>
        <strain evidence="5">An90</strain>
    </source>
</reference>
<evidence type="ECO:0000313" key="5">
    <source>
        <dbReference type="Proteomes" id="UP000195772"/>
    </source>
</evidence>
<feature type="signal peptide" evidence="1">
    <location>
        <begin position="1"/>
        <end position="18"/>
    </location>
</feature>
<dbReference type="InterPro" id="IPR051918">
    <property type="entry name" value="STPP_CPPED1"/>
</dbReference>
<keyword evidence="1" id="KW-0732">Signal</keyword>
<dbReference type="InterPro" id="IPR032288">
    <property type="entry name" value="Metallophos_C"/>
</dbReference>
<feature type="domain" description="Calcineurin-like phosphoesterase N-terminal" evidence="3">
    <location>
        <begin position="51"/>
        <end position="127"/>
    </location>
</feature>
<evidence type="ECO:0000256" key="1">
    <source>
        <dbReference type="SAM" id="SignalP"/>
    </source>
</evidence>
<evidence type="ECO:0000259" key="2">
    <source>
        <dbReference type="Pfam" id="PF16370"/>
    </source>
</evidence>
<feature type="domain" description="Calcineurin-like phosphoesterase C-terminal" evidence="2">
    <location>
        <begin position="348"/>
        <end position="517"/>
    </location>
</feature>
<dbReference type="InterPro" id="IPR029052">
    <property type="entry name" value="Metallo-depent_PP-like"/>
</dbReference>
<dbReference type="AlphaFoldDB" id="A0A1Y3QQI8"/>
<dbReference type="Gene3D" id="2.60.40.1120">
    <property type="entry name" value="Carboxypeptidase-like, regulatory domain"/>
    <property type="match status" value="1"/>
</dbReference>